<dbReference type="Proteomes" id="UP001595548">
    <property type="component" value="Unassembled WGS sequence"/>
</dbReference>
<organism evidence="2 3">
    <name type="scientific">Gilvimarinus japonicus</name>
    <dbReference type="NCBI Taxonomy" id="1796469"/>
    <lineage>
        <taxon>Bacteria</taxon>
        <taxon>Pseudomonadati</taxon>
        <taxon>Pseudomonadota</taxon>
        <taxon>Gammaproteobacteria</taxon>
        <taxon>Cellvibrionales</taxon>
        <taxon>Cellvibrionaceae</taxon>
        <taxon>Gilvimarinus</taxon>
    </lineage>
</organism>
<dbReference type="NCBIfam" id="NF003757">
    <property type="entry name" value="PRK05350.1"/>
    <property type="match status" value="1"/>
</dbReference>
<feature type="domain" description="Carrier" evidence="1">
    <location>
        <begin position="1"/>
        <end position="79"/>
    </location>
</feature>
<protein>
    <submittedName>
        <fullName evidence="2">Acyl carrier protein</fullName>
    </submittedName>
</protein>
<dbReference type="RefSeq" id="WP_339615818.1">
    <property type="nucleotide sequence ID" value="NZ_AP031500.1"/>
</dbReference>
<proteinExistence type="predicted"/>
<accession>A0ABV7HS11</accession>
<comment type="caution">
    <text evidence="2">The sequence shown here is derived from an EMBL/GenBank/DDBJ whole genome shotgun (WGS) entry which is preliminary data.</text>
</comment>
<keyword evidence="3" id="KW-1185">Reference proteome</keyword>
<dbReference type="SUPFAM" id="SSF47336">
    <property type="entry name" value="ACP-like"/>
    <property type="match status" value="1"/>
</dbReference>
<dbReference type="InterPro" id="IPR036736">
    <property type="entry name" value="ACP-like_sf"/>
</dbReference>
<evidence type="ECO:0000259" key="1">
    <source>
        <dbReference type="PROSITE" id="PS50075"/>
    </source>
</evidence>
<sequence length="82" mass="9077">MTKDEIYSELKAVLVQSFMIDEGDISLDADLYTDLDFDSIDAIDLAAKIHSVTGKQLKPEQFKGVRTIGDAVNVVDELMRNG</sequence>
<dbReference type="Gene3D" id="1.10.1200.10">
    <property type="entry name" value="ACP-like"/>
    <property type="match status" value="1"/>
</dbReference>
<dbReference type="EMBL" id="JBHRTL010000031">
    <property type="protein sequence ID" value="MFC3156663.1"/>
    <property type="molecule type" value="Genomic_DNA"/>
</dbReference>
<dbReference type="PROSITE" id="PS50075">
    <property type="entry name" value="CARRIER"/>
    <property type="match status" value="1"/>
</dbReference>
<gene>
    <name evidence="2" type="ORF">ACFOEB_15740</name>
</gene>
<name>A0ABV7HS11_9GAMM</name>
<reference evidence="3" key="1">
    <citation type="journal article" date="2019" name="Int. J. Syst. Evol. Microbiol.">
        <title>The Global Catalogue of Microorganisms (GCM) 10K type strain sequencing project: providing services to taxonomists for standard genome sequencing and annotation.</title>
        <authorList>
            <consortium name="The Broad Institute Genomics Platform"/>
            <consortium name="The Broad Institute Genome Sequencing Center for Infectious Disease"/>
            <person name="Wu L."/>
            <person name="Ma J."/>
        </authorList>
    </citation>
    <scope>NUCLEOTIDE SEQUENCE [LARGE SCALE GENOMIC DNA]</scope>
    <source>
        <strain evidence="3">KCTC 52141</strain>
    </source>
</reference>
<evidence type="ECO:0000313" key="2">
    <source>
        <dbReference type="EMBL" id="MFC3156663.1"/>
    </source>
</evidence>
<dbReference type="Pfam" id="PF00550">
    <property type="entry name" value="PP-binding"/>
    <property type="match status" value="1"/>
</dbReference>
<dbReference type="InterPro" id="IPR009081">
    <property type="entry name" value="PP-bd_ACP"/>
</dbReference>
<evidence type="ECO:0000313" key="3">
    <source>
        <dbReference type="Proteomes" id="UP001595548"/>
    </source>
</evidence>